<feature type="domain" description="Tubulin-folding cofactor D C-terminal" evidence="4">
    <location>
        <begin position="916"/>
        <end position="1016"/>
    </location>
</feature>
<feature type="domain" description="Tubulin-folding cofactor D ARM repeats" evidence="5">
    <location>
        <begin position="283"/>
        <end position="518"/>
    </location>
</feature>
<dbReference type="Pfam" id="PF12612">
    <property type="entry name" value="TFCD_C"/>
    <property type="match status" value="1"/>
</dbReference>
<dbReference type="Pfam" id="PF23579">
    <property type="entry name" value="ARM_TBCD"/>
    <property type="match status" value="1"/>
</dbReference>
<evidence type="ECO:0000313" key="7">
    <source>
        <dbReference type="Proteomes" id="UP001233999"/>
    </source>
</evidence>
<dbReference type="GO" id="GO:0070830">
    <property type="term" value="P:bicellular tight junction assembly"/>
    <property type="evidence" value="ECO:0007669"/>
    <property type="project" value="TreeGrafter"/>
</dbReference>
<reference evidence="6" key="2">
    <citation type="submission" date="2023-05" db="EMBL/GenBank/DDBJ databases">
        <authorList>
            <person name="Fouks B."/>
        </authorList>
    </citation>
    <scope>NUCLEOTIDE SEQUENCE</scope>
    <source>
        <strain evidence="6">Stay&amp;Tobe</strain>
        <tissue evidence="6">Testes</tissue>
    </source>
</reference>
<dbReference type="GO" id="GO:0007021">
    <property type="term" value="P:tubulin complex assembly"/>
    <property type="evidence" value="ECO:0007669"/>
    <property type="project" value="InterPro"/>
</dbReference>
<keyword evidence="3" id="KW-0143">Chaperone</keyword>
<keyword evidence="7" id="KW-1185">Reference proteome</keyword>
<dbReference type="InterPro" id="IPR033162">
    <property type="entry name" value="TBCD"/>
</dbReference>
<dbReference type="GO" id="GO:0048487">
    <property type="term" value="F:beta-tubulin binding"/>
    <property type="evidence" value="ECO:0007669"/>
    <property type="project" value="InterPro"/>
</dbReference>
<dbReference type="Gene3D" id="1.25.10.10">
    <property type="entry name" value="Leucine-rich Repeat Variant"/>
    <property type="match status" value="2"/>
</dbReference>
<evidence type="ECO:0000256" key="1">
    <source>
        <dbReference type="ARBA" id="ARBA00006853"/>
    </source>
</evidence>
<accession>A0AAD7ZDK5</accession>
<dbReference type="SUPFAM" id="SSF48371">
    <property type="entry name" value="ARM repeat"/>
    <property type="match status" value="1"/>
</dbReference>
<dbReference type="InterPro" id="IPR022577">
    <property type="entry name" value="TBCD_C"/>
</dbReference>
<dbReference type="Pfam" id="PF25767">
    <property type="entry name" value="ARM_TBCD_2nd"/>
    <property type="match status" value="1"/>
</dbReference>
<dbReference type="InterPro" id="IPR058033">
    <property type="entry name" value="ARM_TBCD_2nd"/>
</dbReference>
<evidence type="ECO:0000313" key="6">
    <source>
        <dbReference type="EMBL" id="KAJ9578222.1"/>
    </source>
</evidence>
<proteinExistence type="inferred from homology"/>
<dbReference type="Proteomes" id="UP001233999">
    <property type="component" value="Unassembled WGS sequence"/>
</dbReference>
<evidence type="ECO:0000259" key="5">
    <source>
        <dbReference type="Pfam" id="PF25767"/>
    </source>
</evidence>
<feature type="non-terminal residue" evidence="6">
    <location>
        <position position="1"/>
    </location>
</feature>
<dbReference type="AlphaFoldDB" id="A0AAD7ZDK5"/>
<dbReference type="GO" id="GO:0034333">
    <property type="term" value="P:adherens junction assembly"/>
    <property type="evidence" value="ECO:0007669"/>
    <property type="project" value="TreeGrafter"/>
</dbReference>
<dbReference type="InterPro" id="IPR011989">
    <property type="entry name" value="ARM-like"/>
</dbReference>
<dbReference type="GO" id="GO:0007023">
    <property type="term" value="P:post-chaperonin tubulin folding pathway"/>
    <property type="evidence" value="ECO:0007669"/>
    <property type="project" value="InterPro"/>
</dbReference>
<gene>
    <name evidence="6" type="ORF">L9F63_005552</name>
</gene>
<protein>
    <recommendedName>
        <fullName evidence="2">Tubulin-specific chaperone D</fullName>
    </recommendedName>
</protein>
<evidence type="ECO:0000256" key="2">
    <source>
        <dbReference type="ARBA" id="ARBA00015003"/>
    </source>
</evidence>
<organism evidence="6 7">
    <name type="scientific">Diploptera punctata</name>
    <name type="common">Pacific beetle cockroach</name>
    <dbReference type="NCBI Taxonomy" id="6984"/>
    <lineage>
        <taxon>Eukaryota</taxon>
        <taxon>Metazoa</taxon>
        <taxon>Ecdysozoa</taxon>
        <taxon>Arthropoda</taxon>
        <taxon>Hexapoda</taxon>
        <taxon>Insecta</taxon>
        <taxon>Pterygota</taxon>
        <taxon>Neoptera</taxon>
        <taxon>Polyneoptera</taxon>
        <taxon>Dictyoptera</taxon>
        <taxon>Blattodea</taxon>
        <taxon>Blaberoidea</taxon>
        <taxon>Blaberidae</taxon>
        <taxon>Diplopterinae</taxon>
        <taxon>Diploptera</taxon>
    </lineage>
</organism>
<sequence>MAVEPDLDDISRDENIGLGVALDMFTEHEEVIGMIEELKKIYSSSVAVERSFERFRFIVNQYQEQPHLLDPYLDVILEKLIDIVRCRDSSMELKHATFQYLHIIMKVRGYKVVVRHLPHEVSDVEPVLQLLESQDPSDTATWQTRYVLLYWLSIIVLIPFHMSRLDSFKPGEQTDEGRKTIMERILSIIKFYAHSSDLYHVAAFLASRFLTRSDVKEIYLAEFFDYACNCLVSSDSPEFAHCGSLAALASILKHGKREDLLPHAPSLLKWILASKYRENPNSLVRKYGMKVIQRIGLTFLKMRVAAWRYQRGSRSLAANLCAGDGIVPKPVPQQDEEINEDFEIPDEVEEVIEELMQGLKDSEGIIRWSAAKGIGRVTGRLPKELADDVVGSVLELFSPRESDGAWHGGCLALAELGRRGLLLPQRLEEVVPVILKALVYDEPRGYMSVGSHIRDAACYVCWAFARAYDTTAIKPFVKEIASALLVVTVFDREINCRRAASAAFQENVGRLGTFPHGIDILTTADYFAVGVRSNAFLNISVYIAQFEEYTLPLINHLLERKFCHWDTVIRELTSKALHNLTMKAPKYMAETAIRVLLDKTSSIDLNTRHGAVMAVGEILHALALVGKETNTPIQDIVGIEVVEKIKNLVPAFRQRQQFRGLGGELMKQACSLLIEKCSLAVMPFHNSDIIDDWQSLLDECLSHEVGNIRSRAAKALPALFTEYYQIKSETGNSYGVNIAKRDAVIANYTEHLSANNQTVRMGFLLAVGYLPKFMLDGQLHIVIPALIQCSKITEKTGKWAESRRDALKALTSICHSVCNPKETMESELSTHVDKIYDCFLEGLTEYTMDSRGDIGAWVREAAMTGLQVLTLLSAKTNPKILTLELVTKVMVNIAQQAVEKIDRTRGHAGKVFSRLLHSVGGITESLVKHSSTSLFIYLKAQQSNSEELDRLCNTIIEIFRNHQYVDRVTIPLFGFLDRLFSSGCLNSVIENSQSTFASDIFRHVKLEIGKTREVTKLKGSVDVLCHLVQVNGEVSKRSLVQLSIFLCNRFLWVRKITASKLYEALMLYGEESVIPAENLDEVMTVLAETNWEQPVDAIKPTRNKLCELMGVPIYEIQ</sequence>
<dbReference type="InterPro" id="IPR016024">
    <property type="entry name" value="ARM-type_fold"/>
</dbReference>
<name>A0AAD7ZDK5_DIPPU</name>
<comment type="similarity">
    <text evidence="1">Belongs to the TBCD family.</text>
</comment>
<dbReference type="GO" id="GO:0000226">
    <property type="term" value="P:microtubule cytoskeleton organization"/>
    <property type="evidence" value="ECO:0007669"/>
    <property type="project" value="TreeGrafter"/>
</dbReference>
<evidence type="ECO:0000256" key="3">
    <source>
        <dbReference type="ARBA" id="ARBA00023186"/>
    </source>
</evidence>
<dbReference type="PANTHER" id="PTHR12658:SF0">
    <property type="entry name" value="TUBULIN-SPECIFIC CHAPERONE D"/>
    <property type="match status" value="1"/>
</dbReference>
<evidence type="ECO:0000259" key="4">
    <source>
        <dbReference type="Pfam" id="PF12612"/>
    </source>
</evidence>
<dbReference type="EMBL" id="JASPKZ010008900">
    <property type="protein sequence ID" value="KAJ9578222.1"/>
    <property type="molecule type" value="Genomic_DNA"/>
</dbReference>
<dbReference type="PANTHER" id="PTHR12658">
    <property type="entry name" value="BETA-TUBULIN COFACTOR D"/>
    <property type="match status" value="1"/>
</dbReference>
<reference evidence="6" key="1">
    <citation type="journal article" date="2023" name="IScience">
        <title>Live-bearing cockroach genome reveals convergent evolutionary mechanisms linked to viviparity in insects and beyond.</title>
        <authorList>
            <person name="Fouks B."/>
            <person name="Harrison M.C."/>
            <person name="Mikhailova A.A."/>
            <person name="Marchal E."/>
            <person name="English S."/>
            <person name="Carruthers M."/>
            <person name="Jennings E.C."/>
            <person name="Chiamaka E.L."/>
            <person name="Frigard R.A."/>
            <person name="Pippel M."/>
            <person name="Attardo G.M."/>
            <person name="Benoit J.B."/>
            <person name="Bornberg-Bauer E."/>
            <person name="Tobe S.S."/>
        </authorList>
    </citation>
    <scope>NUCLEOTIDE SEQUENCE</scope>
    <source>
        <strain evidence="6">Stay&amp;Tobe</strain>
    </source>
</reference>
<comment type="caution">
    <text evidence="6">The sequence shown here is derived from an EMBL/GenBank/DDBJ whole genome shotgun (WGS) entry which is preliminary data.</text>
</comment>
<dbReference type="GO" id="GO:0016328">
    <property type="term" value="C:lateral plasma membrane"/>
    <property type="evidence" value="ECO:0007669"/>
    <property type="project" value="TreeGrafter"/>
</dbReference>
<dbReference type="GO" id="GO:0005096">
    <property type="term" value="F:GTPase activator activity"/>
    <property type="evidence" value="ECO:0007669"/>
    <property type="project" value="InterPro"/>
</dbReference>